<dbReference type="Pfam" id="PF00267">
    <property type="entry name" value="Porin_1"/>
    <property type="match status" value="1"/>
</dbReference>
<dbReference type="Proteomes" id="UP001607125">
    <property type="component" value="Unassembled WGS sequence"/>
</dbReference>
<feature type="chain" id="PRO_5045695174" evidence="5">
    <location>
        <begin position="22"/>
        <end position="346"/>
    </location>
</feature>
<evidence type="ECO:0000256" key="1">
    <source>
        <dbReference type="ARBA" id="ARBA00004571"/>
    </source>
</evidence>
<comment type="subcellular location">
    <subcellularLocation>
        <location evidence="1">Cell outer membrane</location>
        <topology evidence="1">Multi-pass membrane protein</topology>
    </subcellularLocation>
</comment>
<organism evidence="6 7">
    <name type="scientific">Vibrio barjaei</name>
    <dbReference type="NCBI Taxonomy" id="1676683"/>
    <lineage>
        <taxon>Bacteria</taxon>
        <taxon>Pseudomonadati</taxon>
        <taxon>Pseudomonadota</taxon>
        <taxon>Gammaproteobacteria</taxon>
        <taxon>Vibrionales</taxon>
        <taxon>Vibrionaceae</taxon>
        <taxon>Vibrio</taxon>
    </lineage>
</organism>
<dbReference type="PANTHER" id="PTHR34501">
    <property type="entry name" value="PROTEIN YDDL-RELATED"/>
    <property type="match status" value="1"/>
</dbReference>
<gene>
    <name evidence="6" type="ORF">ACGRH2_24845</name>
</gene>
<dbReference type="InterPro" id="IPR001897">
    <property type="entry name" value="Porin_gammaproteobac"/>
</dbReference>
<keyword evidence="4" id="KW-0472">Membrane</keyword>
<comment type="similarity">
    <text evidence="2">Belongs to the Gram-negative porin family.</text>
</comment>
<dbReference type="CDD" id="cd00342">
    <property type="entry name" value="gram_neg_porins"/>
    <property type="match status" value="1"/>
</dbReference>
<evidence type="ECO:0000313" key="7">
    <source>
        <dbReference type="Proteomes" id="UP001607125"/>
    </source>
</evidence>
<keyword evidence="7" id="KW-1185">Reference proteome</keyword>
<dbReference type="Gene3D" id="2.40.160.10">
    <property type="entry name" value="Porin"/>
    <property type="match status" value="1"/>
</dbReference>
<comment type="caution">
    <text evidence="6">The sequence shown here is derived from an EMBL/GenBank/DDBJ whole genome shotgun (WGS) entry which is preliminary data.</text>
</comment>
<evidence type="ECO:0000256" key="5">
    <source>
        <dbReference type="SAM" id="SignalP"/>
    </source>
</evidence>
<feature type="signal peptide" evidence="5">
    <location>
        <begin position="1"/>
        <end position="21"/>
    </location>
</feature>
<dbReference type="RefSeq" id="WP_394630323.1">
    <property type="nucleotide sequence ID" value="NZ_JBIHSF010000011.1"/>
</dbReference>
<dbReference type="InterPro" id="IPR050298">
    <property type="entry name" value="Gram-neg_bact_OMP"/>
</dbReference>
<name>A0ABW7IPS2_9VIBR</name>
<evidence type="ECO:0000256" key="4">
    <source>
        <dbReference type="ARBA" id="ARBA00023136"/>
    </source>
</evidence>
<evidence type="ECO:0000256" key="3">
    <source>
        <dbReference type="ARBA" id="ARBA00022729"/>
    </source>
</evidence>
<sequence length="346" mass="37621">MKMAAIATAITTALVSGSALAAEVYNSDGTSLSIGGRAEFRGDFQGKANGDELEGTMDNASRFRINVGGETQITDSLKGLGFYEAEQKVNSSSDNDKGTNGITFEQRYMYAGLAIDENTVTFGRQDAGTVQVSQMTDTVTTHSGIQKTYIKAGDEQINNAIAYSGYFMDALSVKASLLLSDEKDENGWALSGIYNLPFGLGIGLGYAANDNSGTNAQDSNQFIGALNYRWESLYLGLGYTQGEGSEYSSVNNDFNSIEAVAQYRFPNNFEAVLGYQRGEIDPDGGSKFNVSDYVEITGIYYFNKSIRTYVTYKINNLEASDQQTRNADGQYADADNSLRLGLRYDF</sequence>
<protein>
    <submittedName>
        <fullName evidence="6">Porin</fullName>
    </submittedName>
</protein>
<keyword evidence="3 5" id="KW-0732">Signal</keyword>
<dbReference type="SUPFAM" id="SSF56935">
    <property type="entry name" value="Porins"/>
    <property type="match status" value="1"/>
</dbReference>
<dbReference type="InterPro" id="IPR023614">
    <property type="entry name" value="Porin_dom_sf"/>
</dbReference>
<evidence type="ECO:0000256" key="2">
    <source>
        <dbReference type="ARBA" id="ARBA00007539"/>
    </source>
</evidence>
<dbReference type="PRINTS" id="PR00183">
    <property type="entry name" value="ECOLIPORIN"/>
</dbReference>
<dbReference type="PANTHER" id="PTHR34501:SF2">
    <property type="entry name" value="OUTER MEMBRANE PORIN F-RELATED"/>
    <property type="match status" value="1"/>
</dbReference>
<proteinExistence type="inferred from homology"/>
<dbReference type="InterPro" id="IPR033900">
    <property type="entry name" value="Gram_neg_porin_domain"/>
</dbReference>
<dbReference type="InterPro" id="IPR001702">
    <property type="entry name" value="Porin_Gram-ve"/>
</dbReference>
<reference evidence="6 7" key="1">
    <citation type="submission" date="2024-10" db="EMBL/GenBank/DDBJ databases">
        <authorList>
            <person name="Yibar A."/>
            <person name="Saticioglu I.B."/>
            <person name="Duman M."/>
            <person name="Ajmi N."/>
            <person name="Gurler F."/>
            <person name="Ay H."/>
            <person name="Onuk E."/>
            <person name="Guler S."/>
            <person name="Romalde J.L."/>
        </authorList>
    </citation>
    <scope>NUCLEOTIDE SEQUENCE [LARGE SCALE GENOMIC DNA]</scope>
    <source>
        <strain evidence="6 7">1-TCBS-B</strain>
    </source>
</reference>
<evidence type="ECO:0000313" key="6">
    <source>
        <dbReference type="EMBL" id="MFH0263637.1"/>
    </source>
</evidence>
<accession>A0ABW7IPS2</accession>
<dbReference type="EMBL" id="JBIHSF010000011">
    <property type="protein sequence ID" value="MFH0263637.1"/>
    <property type="molecule type" value="Genomic_DNA"/>
</dbReference>